<dbReference type="EMBL" id="CP012672">
    <property type="protein sequence ID" value="AUX28086.1"/>
    <property type="molecule type" value="Genomic_DNA"/>
</dbReference>
<proteinExistence type="predicted"/>
<evidence type="ECO:0000313" key="3">
    <source>
        <dbReference type="Proteomes" id="UP000295497"/>
    </source>
</evidence>
<feature type="region of interest" description="Disordered" evidence="1">
    <location>
        <begin position="161"/>
        <end position="232"/>
    </location>
</feature>
<reference evidence="2 3" key="1">
    <citation type="submission" date="2015-09" db="EMBL/GenBank/DDBJ databases">
        <title>Sorangium comparison.</title>
        <authorList>
            <person name="Zaburannyi N."/>
            <person name="Bunk B."/>
            <person name="Overmann J."/>
            <person name="Mueller R."/>
        </authorList>
    </citation>
    <scope>NUCLEOTIDE SEQUENCE [LARGE SCALE GENOMIC DNA]</scope>
    <source>
        <strain evidence="2 3">So ce836</strain>
    </source>
</reference>
<dbReference type="RefSeq" id="WP_129572498.1">
    <property type="nucleotide sequence ID" value="NZ_CP012672.1"/>
</dbReference>
<gene>
    <name evidence="2" type="ORF">SOCE836_001540</name>
</gene>
<dbReference type="Proteomes" id="UP000295497">
    <property type="component" value="Chromosome"/>
</dbReference>
<sequence>MPRLLGVLESQRQLGGASYPPTLERLAELTGDTPAVTSKALSSKEAKARVLLSRAAGGKTKPAPGTTLVLLADDLQAVAQSDRLLELQLQSARQPDAPAVDLAQLPKGLLPALGRAFKAALVQRLAERRLPRTIGALAGKKPLFFFLADAVLPAAGAPARPAATTASTDAVPRPTAPDGARTAPADAADAAPTEAPSNGAPAASLAGAPAASLAGAPTVSPDDAPAPATPSAPFADRFDAAFTALDRDSGGNNYVTLRALRAALPDVPRATFDAELAALRRQRRYSLDPSDGRHHQMAEAEREAGIQEAGNLLVYVARRHDA</sequence>
<name>A0A4P2QF42_SORCE</name>
<accession>A0A4P2QF42</accession>
<organism evidence="2 3">
    <name type="scientific">Sorangium cellulosum</name>
    <name type="common">Polyangium cellulosum</name>
    <dbReference type="NCBI Taxonomy" id="56"/>
    <lineage>
        <taxon>Bacteria</taxon>
        <taxon>Pseudomonadati</taxon>
        <taxon>Myxococcota</taxon>
        <taxon>Polyangia</taxon>
        <taxon>Polyangiales</taxon>
        <taxon>Polyangiaceae</taxon>
        <taxon>Sorangium</taxon>
    </lineage>
</organism>
<evidence type="ECO:0000256" key="1">
    <source>
        <dbReference type="SAM" id="MobiDB-lite"/>
    </source>
</evidence>
<evidence type="ECO:0000313" key="2">
    <source>
        <dbReference type="EMBL" id="AUX28086.1"/>
    </source>
</evidence>
<dbReference type="AlphaFoldDB" id="A0A4P2QF42"/>
<protein>
    <submittedName>
        <fullName evidence="2">Uncharacterized protein</fullName>
    </submittedName>
</protein>